<dbReference type="Pfam" id="PF20431">
    <property type="entry name" value="E_motif"/>
    <property type="match status" value="1"/>
</dbReference>
<feature type="repeat" description="PPR" evidence="2">
    <location>
        <begin position="219"/>
        <end position="253"/>
    </location>
</feature>
<name>A0AAD7QIE0_QUISA</name>
<dbReference type="AlphaFoldDB" id="A0AAD7QIE0"/>
<feature type="repeat" description="PPR" evidence="2">
    <location>
        <begin position="517"/>
        <end position="551"/>
    </location>
</feature>
<dbReference type="Pfam" id="PF13041">
    <property type="entry name" value="PPR_2"/>
    <property type="match status" value="3"/>
</dbReference>
<protein>
    <submittedName>
        <fullName evidence="3">Pentatricopeptide repeat-containing protein</fullName>
    </submittedName>
</protein>
<gene>
    <name evidence="3" type="ORF">O6P43_001138</name>
</gene>
<dbReference type="Proteomes" id="UP001163823">
    <property type="component" value="Chromosome 1"/>
</dbReference>
<dbReference type="Gene3D" id="1.25.40.10">
    <property type="entry name" value="Tetratricopeptide repeat domain"/>
    <property type="match status" value="5"/>
</dbReference>
<dbReference type="InterPro" id="IPR046960">
    <property type="entry name" value="PPR_At4g14850-like_plant"/>
</dbReference>
<evidence type="ECO:0000313" key="4">
    <source>
        <dbReference type="Proteomes" id="UP001163823"/>
    </source>
</evidence>
<reference evidence="3 4" key="1">
    <citation type="journal article" date="2023" name="Science">
        <title>Elucidation of the pathway for biosynthesis of saponin adjuvants from the soapbark tree.</title>
        <authorList>
            <person name="Reed J."/>
            <person name="Orme A."/>
            <person name="El-Demerdash A."/>
            <person name="Owen C."/>
            <person name="Martin L.B.B."/>
            <person name="Misra R.C."/>
            <person name="Kikuchi S."/>
            <person name="Rejzek M."/>
            <person name="Martin A.C."/>
            <person name="Harkess A."/>
            <person name="Leebens-Mack J."/>
            <person name="Louveau T."/>
            <person name="Stephenson M.J."/>
            <person name="Osbourn A."/>
        </authorList>
    </citation>
    <scope>NUCLEOTIDE SEQUENCE [LARGE SCALE GENOMIC DNA]</scope>
    <source>
        <strain evidence="3">S10</strain>
    </source>
</reference>
<accession>A0AAD7QIE0</accession>
<comment type="caution">
    <text evidence="3">The sequence shown here is derived from an EMBL/GenBank/DDBJ whole genome shotgun (WGS) entry which is preliminary data.</text>
</comment>
<dbReference type="InterPro" id="IPR046848">
    <property type="entry name" value="E_motif"/>
</dbReference>
<evidence type="ECO:0000256" key="2">
    <source>
        <dbReference type="PROSITE-ProRule" id="PRU00708"/>
    </source>
</evidence>
<organism evidence="3 4">
    <name type="scientific">Quillaja saponaria</name>
    <name type="common">Soap bark tree</name>
    <dbReference type="NCBI Taxonomy" id="32244"/>
    <lineage>
        <taxon>Eukaryota</taxon>
        <taxon>Viridiplantae</taxon>
        <taxon>Streptophyta</taxon>
        <taxon>Embryophyta</taxon>
        <taxon>Tracheophyta</taxon>
        <taxon>Spermatophyta</taxon>
        <taxon>Magnoliopsida</taxon>
        <taxon>eudicotyledons</taxon>
        <taxon>Gunneridae</taxon>
        <taxon>Pentapetalae</taxon>
        <taxon>rosids</taxon>
        <taxon>fabids</taxon>
        <taxon>Fabales</taxon>
        <taxon>Quillajaceae</taxon>
        <taxon>Quillaja</taxon>
    </lineage>
</organism>
<feature type="repeat" description="PPR" evidence="2">
    <location>
        <begin position="354"/>
        <end position="388"/>
    </location>
</feature>
<keyword evidence="1" id="KW-0677">Repeat</keyword>
<dbReference type="GO" id="GO:0009451">
    <property type="term" value="P:RNA modification"/>
    <property type="evidence" value="ECO:0007669"/>
    <property type="project" value="InterPro"/>
</dbReference>
<evidence type="ECO:0000256" key="1">
    <source>
        <dbReference type="ARBA" id="ARBA00022737"/>
    </source>
</evidence>
<dbReference type="GO" id="GO:0003723">
    <property type="term" value="F:RNA binding"/>
    <property type="evidence" value="ECO:0007669"/>
    <property type="project" value="InterPro"/>
</dbReference>
<evidence type="ECO:0000313" key="3">
    <source>
        <dbReference type="EMBL" id="KAJ7981944.1"/>
    </source>
</evidence>
<dbReference type="KEGG" id="qsa:O6P43_001138"/>
<dbReference type="PANTHER" id="PTHR47926:SF425">
    <property type="entry name" value="REPEAT (TPR)-LIKE SUPERFAMILY PROTEIN, PUTATIVE-RELATED"/>
    <property type="match status" value="1"/>
</dbReference>
<dbReference type="NCBIfam" id="TIGR00756">
    <property type="entry name" value="PPR"/>
    <property type="match status" value="9"/>
</dbReference>
<sequence length="747" mass="84087">MDSMCSRQLRSCLLKLTTTFRYKSLQSLKYSIFRLNCSYSSGQFFQKSRHDSATSEKGSKFIIFCNSQITKNGRNGNIEQAESMFSRMPHKSSISWTAMLTAYADNGQVAKAQKTFDGMPEQTTASYNAMITAYIRNGCNVDEAYKLFAKMHKRNAVSYAAMITGFIRAGMLNKAEKLYSETPVWLRDPVCSNAIINGYLKIERLDKAVQVFEGMIERNAVSWSSMVDGFCKKGRIIDAKNMFDQMPERNVVSWTAIIDGYMEEGCFEDGFGLFMTMRREGVVGVNSTTMTIMCKACGGFGRTREGMQMHGLVLRMGMGYEFDVVLGNSIITMYCKFGCTDEAYKMFCMISKKDVVSWNSLISGYIHNNQVEEAYMLFETMHGKDIISWTAMITGFSMKGDTKKSIELFDMMPEKDDVVWTAVISGFVNNREYEEAFGWYVRMLRRGYKPIPLTLSSVVAASAALGTLNQGMQIHAHALKLDLEYDLSVQNSLISMYSKCGNVGDAYNIFTDINEPNIISYNSIINGFGQNGFSHEALNIYKEMQKEGHLPNHITFLAVLSACTHAGLVEEGWNYFNSMKSLYQIEPGHDHYACMVDLLGRAGLLDEAVDLIYSMPLEPHSGVWGALLAASKTHIRLDLARLAAQRLNGLEPGNATPYVVMSNLYLIAGQKVEGDRIRMAQNLKRIKKSPGCSWIIVKDKIHLFLAGDQSHVNIEGIKATIFVLAKEMHWSNCLRDSSIFSRHWEVQ</sequence>
<dbReference type="EMBL" id="JARAOO010000001">
    <property type="protein sequence ID" value="KAJ7981944.1"/>
    <property type="molecule type" value="Genomic_DNA"/>
</dbReference>
<keyword evidence="4" id="KW-1185">Reference proteome</keyword>
<feature type="repeat" description="PPR" evidence="2">
    <location>
        <begin position="123"/>
        <end position="158"/>
    </location>
</feature>
<dbReference type="Pfam" id="PF01535">
    <property type="entry name" value="PPR"/>
    <property type="match status" value="8"/>
</dbReference>
<dbReference type="Pfam" id="PF12854">
    <property type="entry name" value="PPR_1"/>
    <property type="match status" value="1"/>
</dbReference>
<proteinExistence type="predicted"/>
<dbReference type="InterPro" id="IPR002885">
    <property type="entry name" value="PPR_rpt"/>
</dbReference>
<dbReference type="FunFam" id="1.25.40.10:FF:000090">
    <property type="entry name" value="Pentatricopeptide repeat-containing protein, chloroplastic"/>
    <property type="match status" value="1"/>
</dbReference>
<feature type="repeat" description="PPR" evidence="2">
    <location>
        <begin position="416"/>
        <end position="450"/>
    </location>
</feature>
<dbReference type="InterPro" id="IPR011990">
    <property type="entry name" value="TPR-like_helical_dom_sf"/>
</dbReference>
<dbReference type="PANTHER" id="PTHR47926">
    <property type="entry name" value="PENTATRICOPEPTIDE REPEAT-CONTAINING PROTEIN"/>
    <property type="match status" value="1"/>
</dbReference>
<dbReference type="FunFam" id="1.25.40.10:FF:000606">
    <property type="entry name" value="Putative pentatricopeptide repeat-containing protein"/>
    <property type="match status" value="1"/>
</dbReference>
<dbReference type="PROSITE" id="PS51375">
    <property type="entry name" value="PPR"/>
    <property type="match status" value="7"/>
</dbReference>
<feature type="repeat" description="PPR" evidence="2">
    <location>
        <begin position="188"/>
        <end position="218"/>
    </location>
</feature>
<feature type="repeat" description="PPR" evidence="2">
    <location>
        <begin position="92"/>
        <end position="122"/>
    </location>
</feature>